<name>A0A4D6D232_CARPA</name>
<accession>A0A4D6D232</accession>
<reference evidence="3" key="1">
    <citation type="submission" date="2019-01" db="EMBL/GenBank/DDBJ databases">
        <title>Positional cloning and characterization of the papaya diminutive mutant reveal a truncating mutation in CpMMS19 gene.</title>
        <authorList>
            <person name="Wang Y."/>
            <person name="Singh R."/>
            <person name="Tong E."/>
            <person name="Srinivasan R."/>
            <person name="Sharma A."/>
            <person name="Lin L."/>
            <person name="Manshardt R."/>
            <person name="Chen L.-Y."/>
            <person name="Ming R."/>
            <person name="Yu Q."/>
        </authorList>
    </citation>
    <scope>NUCLEOTIDE SEQUENCE</scope>
    <source>
        <strain evidence="3">Sunup</strain>
    </source>
</reference>
<dbReference type="AlphaFoldDB" id="A0A4D6D232"/>
<sequence length="324" mass="36778">MADQLIETNIPQQKHYNSVPFPVVLSPKSTIPFSLSLFRQTINTHKPFIDSLLHTAGAVLFRGFPVTTAEDFNYVVEAFGYEELPYVGGAAPRTNVLGRVFTSNESPPEQKIPFHHEMAQVPEFPSKLFFFCEVEPVSGGETPIALSHIVYERMKTRHPEFVEQLEEHGLIYTRILGEDDDPSSPIGRGWKSTFMTKDKSVAEERANKLGMKLEWMEEGVKTVMGPIPAIKYDKSRQRKIWFNSMVAAYTGWEDARNDPVKAVTFGDGRPLPGDIIYDCLRILEEECVAIPWQKGDVLLVDNWAVLHSRRPFKPPRRILASLCK</sequence>
<dbReference type="InterPro" id="IPR042098">
    <property type="entry name" value="TauD-like_sf"/>
</dbReference>
<dbReference type="InterPro" id="IPR003819">
    <property type="entry name" value="TauD/TfdA-like"/>
</dbReference>
<organism evidence="3">
    <name type="scientific">Carica papaya</name>
    <name type="common">Papaya</name>
    <dbReference type="NCBI Taxonomy" id="3649"/>
    <lineage>
        <taxon>Eukaryota</taxon>
        <taxon>Viridiplantae</taxon>
        <taxon>Streptophyta</taxon>
        <taxon>Embryophyta</taxon>
        <taxon>Tracheophyta</taxon>
        <taxon>Spermatophyta</taxon>
        <taxon>Magnoliopsida</taxon>
        <taxon>eudicotyledons</taxon>
        <taxon>Gunneridae</taxon>
        <taxon>Pentapetalae</taxon>
        <taxon>rosids</taxon>
        <taxon>malvids</taxon>
        <taxon>Brassicales</taxon>
        <taxon>Caricaceae</taxon>
        <taxon>Carica</taxon>
    </lineage>
</organism>
<evidence type="ECO:0000259" key="2">
    <source>
        <dbReference type="Pfam" id="PF02668"/>
    </source>
</evidence>
<dbReference type="InterPro" id="IPR050411">
    <property type="entry name" value="AlphaKG_dependent_hydroxylases"/>
</dbReference>
<proteinExistence type="predicted"/>
<dbReference type="EMBL" id="MK431151">
    <property type="protein sequence ID" value="QBY97809.1"/>
    <property type="molecule type" value="Genomic_DNA"/>
</dbReference>
<dbReference type="GO" id="GO:0016491">
    <property type="term" value="F:oxidoreductase activity"/>
    <property type="evidence" value="ECO:0007669"/>
    <property type="project" value="UniProtKB-KW"/>
</dbReference>
<gene>
    <name evidence="3" type="ORF">evm.model.supercontig_25.19</name>
</gene>
<keyword evidence="1" id="KW-0560">Oxidoreductase</keyword>
<feature type="domain" description="TauD/TfdA-like" evidence="2">
    <location>
        <begin position="33"/>
        <end position="319"/>
    </location>
</feature>
<evidence type="ECO:0000313" key="3">
    <source>
        <dbReference type="EMBL" id="QBY97809.1"/>
    </source>
</evidence>
<evidence type="ECO:0000256" key="1">
    <source>
        <dbReference type="ARBA" id="ARBA00023002"/>
    </source>
</evidence>
<dbReference type="OrthoDB" id="408743at2759"/>
<dbReference type="PANTHER" id="PTHR10696">
    <property type="entry name" value="GAMMA-BUTYROBETAINE HYDROXYLASE-RELATED"/>
    <property type="match status" value="1"/>
</dbReference>
<dbReference type="PANTHER" id="PTHR10696:SF21">
    <property type="entry name" value="TAUD_TFDA-LIKE DOMAIN-CONTAINING PROTEIN"/>
    <property type="match status" value="1"/>
</dbReference>
<dbReference type="SUPFAM" id="SSF51197">
    <property type="entry name" value="Clavaminate synthase-like"/>
    <property type="match status" value="1"/>
</dbReference>
<protein>
    <submittedName>
        <fullName evidence="3">Clavaminate synthase-like protein</fullName>
    </submittedName>
</protein>
<dbReference type="Pfam" id="PF02668">
    <property type="entry name" value="TauD"/>
    <property type="match status" value="1"/>
</dbReference>
<dbReference type="Gene3D" id="3.60.130.10">
    <property type="entry name" value="Clavaminate synthase-like"/>
    <property type="match status" value="1"/>
</dbReference>
<dbReference type="FunFam" id="3.60.130.10:FF:000006">
    <property type="entry name" value="Clavaminate synthase-like protein At3g21360"/>
    <property type="match status" value="1"/>
</dbReference>